<organism evidence="3 4">
    <name type="scientific">Laetiporus sulphureus 93-53</name>
    <dbReference type="NCBI Taxonomy" id="1314785"/>
    <lineage>
        <taxon>Eukaryota</taxon>
        <taxon>Fungi</taxon>
        <taxon>Dikarya</taxon>
        <taxon>Basidiomycota</taxon>
        <taxon>Agaricomycotina</taxon>
        <taxon>Agaricomycetes</taxon>
        <taxon>Polyporales</taxon>
        <taxon>Laetiporus</taxon>
    </lineage>
</organism>
<dbReference type="RefSeq" id="XP_040761838.1">
    <property type="nucleotide sequence ID" value="XM_040912922.1"/>
</dbReference>
<sequence length="136" mass="15353">MPKKGFSSMYQHQDEQMEWGPTEEDPFGRSAYSPDAPVPQSATSYGSSLEPSLTIGGHTYSSRCENADSGIVEKNQLNIEAIEQGKDMRTTVMIKNMLNKMSNKELKAFIEKVCPWWIDFSYLQMDFKNGESALLV</sequence>
<dbReference type="InterPro" id="IPR007201">
    <property type="entry name" value="Mei2-like_Rrm_C"/>
</dbReference>
<gene>
    <name evidence="3" type="ORF">LAESUDRAFT_761451</name>
</gene>
<dbReference type="OrthoDB" id="417481at2759"/>
<keyword evidence="4" id="KW-1185">Reference proteome</keyword>
<evidence type="ECO:0000256" key="1">
    <source>
        <dbReference type="SAM" id="MobiDB-lite"/>
    </source>
</evidence>
<dbReference type="InParanoid" id="A0A165D3Q6"/>
<dbReference type="GeneID" id="63829950"/>
<feature type="domain" description="Mei2-like C-terminal RNA recognition motif" evidence="2">
    <location>
        <begin position="89"/>
        <end position="129"/>
    </location>
</feature>
<dbReference type="Proteomes" id="UP000076871">
    <property type="component" value="Unassembled WGS sequence"/>
</dbReference>
<feature type="region of interest" description="Disordered" evidence="1">
    <location>
        <begin position="1"/>
        <end position="49"/>
    </location>
</feature>
<dbReference type="Pfam" id="PF04059">
    <property type="entry name" value="RRM_2"/>
    <property type="match status" value="1"/>
</dbReference>
<evidence type="ECO:0000313" key="4">
    <source>
        <dbReference type="Proteomes" id="UP000076871"/>
    </source>
</evidence>
<reference evidence="3 4" key="1">
    <citation type="journal article" date="2016" name="Mol. Biol. Evol.">
        <title>Comparative Genomics of Early-Diverging Mushroom-Forming Fungi Provides Insights into the Origins of Lignocellulose Decay Capabilities.</title>
        <authorList>
            <person name="Nagy L.G."/>
            <person name="Riley R."/>
            <person name="Tritt A."/>
            <person name="Adam C."/>
            <person name="Daum C."/>
            <person name="Floudas D."/>
            <person name="Sun H."/>
            <person name="Yadav J.S."/>
            <person name="Pangilinan J."/>
            <person name="Larsson K.H."/>
            <person name="Matsuura K."/>
            <person name="Barry K."/>
            <person name="Labutti K."/>
            <person name="Kuo R."/>
            <person name="Ohm R.A."/>
            <person name="Bhattacharya S.S."/>
            <person name="Shirouzu T."/>
            <person name="Yoshinaga Y."/>
            <person name="Martin F.M."/>
            <person name="Grigoriev I.V."/>
            <person name="Hibbett D.S."/>
        </authorList>
    </citation>
    <scope>NUCLEOTIDE SEQUENCE [LARGE SCALE GENOMIC DNA]</scope>
    <source>
        <strain evidence="3 4">93-53</strain>
    </source>
</reference>
<dbReference type="AlphaFoldDB" id="A0A165D3Q6"/>
<accession>A0A165D3Q6</accession>
<protein>
    <recommendedName>
        <fullName evidence="2">Mei2-like C-terminal RNA recognition motif domain-containing protein</fullName>
    </recommendedName>
</protein>
<dbReference type="EMBL" id="KV427639">
    <property type="protein sequence ID" value="KZT04098.1"/>
    <property type="molecule type" value="Genomic_DNA"/>
</dbReference>
<feature type="compositionally biased region" description="Polar residues" evidence="1">
    <location>
        <begin position="40"/>
        <end position="49"/>
    </location>
</feature>
<name>A0A165D3Q6_9APHY</name>
<dbReference type="STRING" id="1314785.A0A165D3Q6"/>
<evidence type="ECO:0000313" key="3">
    <source>
        <dbReference type="EMBL" id="KZT04098.1"/>
    </source>
</evidence>
<proteinExistence type="predicted"/>
<evidence type="ECO:0000259" key="2">
    <source>
        <dbReference type="Pfam" id="PF04059"/>
    </source>
</evidence>